<dbReference type="InterPro" id="IPR057661">
    <property type="entry name" value="RsdA/BaiN/AoA(So)_Rossmann"/>
</dbReference>
<dbReference type="Pfam" id="PF03486">
    <property type="entry name" value="HI0933_like"/>
    <property type="match status" value="1"/>
</dbReference>
<reference evidence="6 7" key="1">
    <citation type="submission" date="2020-05" db="EMBL/GenBank/DDBJ databases">
        <title>Genome Sequencing of Type Strains.</title>
        <authorList>
            <person name="Lemaire J.F."/>
            <person name="Inderbitzin P."/>
            <person name="Gregorio O.A."/>
            <person name="Collins S.B."/>
            <person name="Wespe N."/>
            <person name="Knight-Connoni V."/>
        </authorList>
    </citation>
    <scope>NUCLEOTIDE SEQUENCE [LARGE SCALE GENOMIC DNA]</scope>
    <source>
        <strain evidence="6 7">ATCC 25174</strain>
    </source>
</reference>
<dbReference type="InterPro" id="IPR022460">
    <property type="entry name" value="Flavoprotein_PP4765"/>
</dbReference>
<dbReference type="InterPro" id="IPR036188">
    <property type="entry name" value="FAD/NAD-bd_sf"/>
</dbReference>
<evidence type="ECO:0000313" key="7">
    <source>
        <dbReference type="Proteomes" id="UP000565724"/>
    </source>
</evidence>
<gene>
    <name evidence="6" type="ORF">HP550_20200</name>
</gene>
<dbReference type="InterPro" id="IPR055178">
    <property type="entry name" value="RsdA/BaiN/AoA(So)-like_dom"/>
</dbReference>
<dbReference type="InterPro" id="IPR023166">
    <property type="entry name" value="BaiN-like_dom_sf"/>
</dbReference>
<keyword evidence="7" id="KW-1185">Reference proteome</keyword>
<dbReference type="Gene3D" id="1.10.8.260">
    <property type="entry name" value="HI0933 insert domain-like"/>
    <property type="match status" value="1"/>
</dbReference>
<evidence type="ECO:0000259" key="4">
    <source>
        <dbReference type="Pfam" id="PF03486"/>
    </source>
</evidence>
<dbReference type="SUPFAM" id="SSF160996">
    <property type="entry name" value="HI0933 insert domain-like"/>
    <property type="match status" value="1"/>
</dbReference>
<feature type="domain" description="RsdA/BaiN/AoA(So)-like insert" evidence="5">
    <location>
        <begin position="192"/>
        <end position="347"/>
    </location>
</feature>
<dbReference type="Proteomes" id="UP000565724">
    <property type="component" value="Unassembled WGS sequence"/>
</dbReference>
<dbReference type="NCBIfam" id="TIGR03862">
    <property type="entry name" value="flavo_PP4765"/>
    <property type="match status" value="1"/>
</dbReference>
<comment type="caution">
    <text evidence="6">The sequence shown here is derived from an EMBL/GenBank/DDBJ whole genome shotgun (WGS) entry which is preliminary data.</text>
</comment>
<dbReference type="Gene3D" id="2.40.30.10">
    <property type="entry name" value="Translation factors"/>
    <property type="match status" value="1"/>
</dbReference>
<feature type="domain" description="RsdA/BaiN/AoA(So)-like Rossmann fold-like" evidence="4">
    <location>
        <begin position="4"/>
        <end position="399"/>
    </location>
</feature>
<sequence length="414" mass="43883">MSTATVIGGGPAGLIAAEVLSRAGVAVTVYDRMPSPGRKFLLAGHGGLNITHSEDRVPFLARYGNAAEHLAPMLEVFGSQDLRDWCAGLGEPTFVGSSGRVFPRSFRATPLVRAWLARLADLGVRIERRHRWLGWTEQPGGLRFTGADGAEVEVTTDVAIFALGGASWPRLGSDGGWLGPFTERGVAVTPLRPANVGVRVDWTGTFADRFEGTPLKHVALTVRGHTARPARGDAMVTRTGLEGGPVYAIGASIRDALDADGRCVLEVDLRPDVSVEQLTERLEDRRRPKDSGSTWLRRSIGLDPVGISLLRESSGGPLPTDAAATAALVKAVPVVVTAPMPIGRAISTAGGIAWDEVDESLMLRRLPGTFVAGEMLDWEAPTGGYLLQASFSTGVVAAQGAVAWLSRPTERETA</sequence>
<evidence type="ECO:0000256" key="2">
    <source>
        <dbReference type="ARBA" id="ARBA00022630"/>
    </source>
</evidence>
<evidence type="ECO:0000313" key="6">
    <source>
        <dbReference type="EMBL" id="NUU19576.1"/>
    </source>
</evidence>
<keyword evidence="2" id="KW-0285">Flavoprotein</keyword>
<dbReference type="SUPFAM" id="SSF51905">
    <property type="entry name" value="FAD/NAD(P)-binding domain"/>
    <property type="match status" value="1"/>
</dbReference>
<keyword evidence="3" id="KW-0274">FAD</keyword>
<evidence type="ECO:0000256" key="1">
    <source>
        <dbReference type="ARBA" id="ARBA00001974"/>
    </source>
</evidence>
<proteinExistence type="predicted"/>
<organism evidence="6 7">
    <name type="scientific">Cellulomonas humilata</name>
    <dbReference type="NCBI Taxonomy" id="144055"/>
    <lineage>
        <taxon>Bacteria</taxon>
        <taxon>Bacillati</taxon>
        <taxon>Actinomycetota</taxon>
        <taxon>Actinomycetes</taxon>
        <taxon>Micrococcales</taxon>
        <taxon>Cellulomonadaceae</taxon>
        <taxon>Cellulomonas</taxon>
    </lineage>
</organism>
<name>A0A7Y6A4G8_9CELL</name>
<accession>A0A7Y6A4G8</accession>
<dbReference type="EMBL" id="JABMCI010000070">
    <property type="protein sequence ID" value="NUU19576.1"/>
    <property type="molecule type" value="Genomic_DNA"/>
</dbReference>
<comment type="cofactor">
    <cofactor evidence="1">
        <name>FAD</name>
        <dbReference type="ChEBI" id="CHEBI:57692"/>
    </cofactor>
</comment>
<evidence type="ECO:0000259" key="5">
    <source>
        <dbReference type="Pfam" id="PF22780"/>
    </source>
</evidence>
<evidence type="ECO:0000256" key="3">
    <source>
        <dbReference type="ARBA" id="ARBA00022827"/>
    </source>
</evidence>
<dbReference type="PRINTS" id="PR00419">
    <property type="entry name" value="ADXRDTASE"/>
</dbReference>
<dbReference type="InterPro" id="IPR004792">
    <property type="entry name" value="BaiN-like"/>
</dbReference>
<dbReference type="AlphaFoldDB" id="A0A7Y6A4G8"/>
<dbReference type="PANTHER" id="PTHR42887:SF1">
    <property type="entry name" value="BLR3961 PROTEIN"/>
    <property type="match status" value="1"/>
</dbReference>
<dbReference type="PANTHER" id="PTHR42887">
    <property type="entry name" value="OS12G0638800 PROTEIN"/>
    <property type="match status" value="1"/>
</dbReference>
<dbReference type="RefSeq" id="WP_175349430.1">
    <property type="nucleotide sequence ID" value="NZ_JABMCI010000070.1"/>
</dbReference>
<dbReference type="Gene3D" id="3.50.50.60">
    <property type="entry name" value="FAD/NAD(P)-binding domain"/>
    <property type="match status" value="1"/>
</dbReference>
<dbReference type="Pfam" id="PF22780">
    <property type="entry name" value="HI0933_like_1st"/>
    <property type="match status" value="1"/>
</dbReference>
<dbReference type="NCBIfam" id="TIGR00275">
    <property type="entry name" value="aminoacetone oxidase family FAD-binding enzyme"/>
    <property type="match status" value="1"/>
</dbReference>
<protein>
    <submittedName>
        <fullName evidence="6">TIGR03862 family flavoprotein</fullName>
    </submittedName>
</protein>